<dbReference type="EMBL" id="MU117975">
    <property type="protein sequence ID" value="KAF9651436.1"/>
    <property type="molecule type" value="Genomic_DNA"/>
</dbReference>
<keyword evidence="2" id="KW-1185">Reference proteome</keyword>
<protein>
    <submittedName>
        <fullName evidence="1">Uncharacterized protein</fullName>
    </submittedName>
</protein>
<organism evidence="1 2">
    <name type="scientific">Thelephora ganbajun</name>
    <name type="common">Ganba fungus</name>
    <dbReference type="NCBI Taxonomy" id="370292"/>
    <lineage>
        <taxon>Eukaryota</taxon>
        <taxon>Fungi</taxon>
        <taxon>Dikarya</taxon>
        <taxon>Basidiomycota</taxon>
        <taxon>Agaricomycotina</taxon>
        <taxon>Agaricomycetes</taxon>
        <taxon>Thelephorales</taxon>
        <taxon>Thelephoraceae</taxon>
        <taxon>Thelephora</taxon>
    </lineage>
</organism>
<reference evidence="1" key="1">
    <citation type="submission" date="2019-10" db="EMBL/GenBank/DDBJ databases">
        <authorList>
            <consortium name="DOE Joint Genome Institute"/>
            <person name="Kuo A."/>
            <person name="Miyauchi S."/>
            <person name="Kiss E."/>
            <person name="Drula E."/>
            <person name="Kohler A."/>
            <person name="Sanchez-Garcia M."/>
            <person name="Andreopoulos B."/>
            <person name="Barry K.W."/>
            <person name="Bonito G."/>
            <person name="Buee M."/>
            <person name="Carver A."/>
            <person name="Chen C."/>
            <person name="Cichocki N."/>
            <person name="Clum A."/>
            <person name="Culley D."/>
            <person name="Crous P.W."/>
            <person name="Fauchery L."/>
            <person name="Girlanda M."/>
            <person name="Hayes R."/>
            <person name="Keri Z."/>
            <person name="Labutti K."/>
            <person name="Lipzen A."/>
            <person name="Lombard V."/>
            <person name="Magnuson J."/>
            <person name="Maillard F."/>
            <person name="Morin E."/>
            <person name="Murat C."/>
            <person name="Nolan M."/>
            <person name="Ohm R."/>
            <person name="Pangilinan J."/>
            <person name="Pereira M."/>
            <person name="Perotto S."/>
            <person name="Peter M."/>
            <person name="Riley R."/>
            <person name="Sitrit Y."/>
            <person name="Stielow B."/>
            <person name="Szollosi G."/>
            <person name="Zifcakova L."/>
            <person name="Stursova M."/>
            <person name="Spatafora J.W."/>
            <person name="Tedersoo L."/>
            <person name="Vaario L.-M."/>
            <person name="Yamada A."/>
            <person name="Yan M."/>
            <person name="Wang P."/>
            <person name="Xu J."/>
            <person name="Bruns T."/>
            <person name="Baldrian P."/>
            <person name="Vilgalys R."/>
            <person name="Henrissat B."/>
            <person name="Grigoriev I.V."/>
            <person name="Hibbett D."/>
            <person name="Nagy L.G."/>
            <person name="Martin F.M."/>
        </authorList>
    </citation>
    <scope>NUCLEOTIDE SEQUENCE</scope>
    <source>
        <strain evidence="1">P2</strain>
    </source>
</reference>
<dbReference type="Proteomes" id="UP000886501">
    <property type="component" value="Unassembled WGS sequence"/>
</dbReference>
<accession>A0ACB6ZQL4</accession>
<gene>
    <name evidence="1" type="ORF">BDM02DRAFT_3110478</name>
</gene>
<name>A0ACB6ZQL4_THEGA</name>
<reference evidence="1" key="2">
    <citation type="journal article" date="2020" name="Nat. Commun.">
        <title>Large-scale genome sequencing of mycorrhizal fungi provides insights into the early evolution of symbiotic traits.</title>
        <authorList>
            <person name="Miyauchi S."/>
            <person name="Kiss E."/>
            <person name="Kuo A."/>
            <person name="Drula E."/>
            <person name="Kohler A."/>
            <person name="Sanchez-Garcia M."/>
            <person name="Morin E."/>
            <person name="Andreopoulos B."/>
            <person name="Barry K.W."/>
            <person name="Bonito G."/>
            <person name="Buee M."/>
            <person name="Carver A."/>
            <person name="Chen C."/>
            <person name="Cichocki N."/>
            <person name="Clum A."/>
            <person name="Culley D."/>
            <person name="Crous P.W."/>
            <person name="Fauchery L."/>
            <person name="Girlanda M."/>
            <person name="Hayes R.D."/>
            <person name="Keri Z."/>
            <person name="LaButti K."/>
            <person name="Lipzen A."/>
            <person name="Lombard V."/>
            <person name="Magnuson J."/>
            <person name="Maillard F."/>
            <person name="Murat C."/>
            <person name="Nolan M."/>
            <person name="Ohm R.A."/>
            <person name="Pangilinan J."/>
            <person name="Pereira M.F."/>
            <person name="Perotto S."/>
            <person name="Peter M."/>
            <person name="Pfister S."/>
            <person name="Riley R."/>
            <person name="Sitrit Y."/>
            <person name="Stielow J.B."/>
            <person name="Szollosi G."/>
            <person name="Zifcakova L."/>
            <person name="Stursova M."/>
            <person name="Spatafora J.W."/>
            <person name="Tedersoo L."/>
            <person name="Vaario L.M."/>
            <person name="Yamada A."/>
            <person name="Yan M."/>
            <person name="Wang P."/>
            <person name="Xu J."/>
            <person name="Bruns T."/>
            <person name="Baldrian P."/>
            <person name="Vilgalys R."/>
            <person name="Dunand C."/>
            <person name="Henrissat B."/>
            <person name="Grigoriev I.V."/>
            <person name="Hibbett D."/>
            <person name="Nagy L.G."/>
            <person name="Martin F.M."/>
        </authorList>
    </citation>
    <scope>NUCLEOTIDE SEQUENCE</scope>
    <source>
        <strain evidence="1">P2</strain>
    </source>
</reference>
<proteinExistence type="predicted"/>
<evidence type="ECO:0000313" key="1">
    <source>
        <dbReference type="EMBL" id="KAF9651436.1"/>
    </source>
</evidence>
<sequence length="166" mass="17789">MEFGMDVDDDFGRVFGMEDTPCESSMANQPPQLCDTPRMGLPTSPSPGLTSQGFGMTGQAVLSANTRAPNTALPSPMFSQGTSDIPSLFTPQQNPLSSSNTQLPALTTASFQRQRPVPKRLAPVTPPSKGKATATVAVVRKRREDAIQQARDLRRELLTDIGKSKG</sequence>
<comment type="caution">
    <text evidence="1">The sequence shown here is derived from an EMBL/GenBank/DDBJ whole genome shotgun (WGS) entry which is preliminary data.</text>
</comment>
<evidence type="ECO:0000313" key="2">
    <source>
        <dbReference type="Proteomes" id="UP000886501"/>
    </source>
</evidence>